<feature type="transmembrane region" description="Helical" evidence="2">
    <location>
        <begin position="164"/>
        <end position="191"/>
    </location>
</feature>
<dbReference type="RefSeq" id="XP_052130427.1">
    <property type="nucleotide sequence ID" value="XM_052274467.1"/>
</dbReference>
<evidence type="ECO:0000313" key="4">
    <source>
        <dbReference type="RefSeq" id="XP_052130427.1"/>
    </source>
</evidence>
<feature type="region of interest" description="Disordered" evidence="1">
    <location>
        <begin position="350"/>
        <end position="387"/>
    </location>
</feature>
<organism evidence="3 4">
    <name type="scientific">Frankliniella occidentalis</name>
    <name type="common">Western flower thrips</name>
    <name type="synonym">Euthrips occidentalis</name>
    <dbReference type="NCBI Taxonomy" id="133901"/>
    <lineage>
        <taxon>Eukaryota</taxon>
        <taxon>Metazoa</taxon>
        <taxon>Ecdysozoa</taxon>
        <taxon>Arthropoda</taxon>
        <taxon>Hexapoda</taxon>
        <taxon>Insecta</taxon>
        <taxon>Pterygota</taxon>
        <taxon>Neoptera</taxon>
        <taxon>Paraneoptera</taxon>
        <taxon>Thysanoptera</taxon>
        <taxon>Terebrantia</taxon>
        <taxon>Thripoidea</taxon>
        <taxon>Thripidae</taxon>
        <taxon>Frankliniella</taxon>
    </lineage>
</organism>
<proteinExistence type="predicted"/>
<feature type="compositionally biased region" description="Basic and acidic residues" evidence="1">
    <location>
        <begin position="350"/>
        <end position="363"/>
    </location>
</feature>
<dbReference type="GeneID" id="113217281"/>
<name>A0A9C6X775_FRAOC</name>
<protein>
    <submittedName>
        <fullName evidence="4">Uncharacterized protein LOC113217281 isoform X1</fullName>
    </submittedName>
</protein>
<keyword evidence="2" id="KW-1133">Transmembrane helix</keyword>
<feature type="transmembrane region" description="Helical" evidence="2">
    <location>
        <begin position="236"/>
        <end position="257"/>
    </location>
</feature>
<dbReference type="Proteomes" id="UP000504606">
    <property type="component" value="Unplaced"/>
</dbReference>
<dbReference type="KEGG" id="foc:113217281"/>
<feature type="transmembrane region" description="Helical" evidence="2">
    <location>
        <begin position="264"/>
        <end position="287"/>
    </location>
</feature>
<feature type="transmembrane region" description="Helical" evidence="2">
    <location>
        <begin position="133"/>
        <end position="152"/>
    </location>
</feature>
<evidence type="ECO:0000256" key="1">
    <source>
        <dbReference type="SAM" id="MobiDB-lite"/>
    </source>
</evidence>
<accession>A0A9C6X775</accession>
<keyword evidence="2" id="KW-0812">Transmembrane</keyword>
<keyword evidence="2" id="KW-0472">Membrane</keyword>
<feature type="transmembrane region" description="Helical" evidence="2">
    <location>
        <begin position="38"/>
        <end position="56"/>
    </location>
</feature>
<gene>
    <name evidence="4" type="primary">LOC113217281</name>
</gene>
<keyword evidence="3" id="KW-1185">Reference proteome</keyword>
<sequence length="401" mass="44176">MAPSKSNTIGPLEHVLSLWARELVEDAVSPGYRLLRTLRGSWVSVICIMGHASLVLRDLARSESIDEVQVLLTLYIGAHSSLAAQLILWRRRNCIKMAVRLASHVARQLHLLSSDAKAMSAAGRLILLTKRFYASFATFTTISVAVSLFLEGPWRSSLLIFAKLAFMAFCTMCCVSAYYALLAFILGIHIACANLYKELGKQFQIDSGVAETTQLAMLHANLKETVQLLDEMLGWLYPHFLFAGTAMPLLCSAKVIISKGQTDSFALGTVPLILLVFITQCLVGQSLEDASRALPDSCYFGPWLQETSPKRKGRLLIMLLAHSHAVLRVRAFGKLNRGWPCIASRPLRAESRARSERPDEVEGGRPPSGLGSASVARASHPAEGRRVRNGRKKYGLWLDSL</sequence>
<dbReference type="OrthoDB" id="10557532at2759"/>
<evidence type="ECO:0000256" key="2">
    <source>
        <dbReference type="SAM" id="Phobius"/>
    </source>
</evidence>
<feature type="transmembrane region" description="Helical" evidence="2">
    <location>
        <begin position="68"/>
        <end position="88"/>
    </location>
</feature>
<evidence type="ECO:0000313" key="3">
    <source>
        <dbReference type="Proteomes" id="UP000504606"/>
    </source>
</evidence>
<reference evidence="4" key="1">
    <citation type="submission" date="2025-08" db="UniProtKB">
        <authorList>
            <consortium name="RefSeq"/>
        </authorList>
    </citation>
    <scope>IDENTIFICATION</scope>
    <source>
        <tissue evidence="4">Whole organism</tissue>
    </source>
</reference>
<dbReference type="AlphaFoldDB" id="A0A9C6X775"/>